<dbReference type="Proteomes" id="UP000018538">
    <property type="component" value="Unassembled WGS sequence"/>
</dbReference>
<dbReference type="PANTHER" id="PTHR12692:SF0">
    <property type="entry name" value="GH11935P"/>
    <property type="match status" value="1"/>
</dbReference>
<keyword evidence="11" id="KW-1185">Reference proteome</keyword>
<feature type="transmembrane region" description="Helical" evidence="9">
    <location>
        <begin position="6"/>
        <end position="27"/>
    </location>
</feature>
<evidence type="ECO:0000256" key="6">
    <source>
        <dbReference type="ARBA" id="ARBA00022824"/>
    </source>
</evidence>
<dbReference type="InterPro" id="IPR021149">
    <property type="entry name" value="OligosaccharylTrfase_OST3/OST6"/>
</dbReference>
<keyword evidence="6" id="KW-0256">Endoplasmic reticulum</keyword>
<proteinExistence type="inferred from homology"/>
<dbReference type="TCDB" id="9.B.14.4.4">
    <property type="family name" value="the putative heme handling protein (hhp) family"/>
</dbReference>
<keyword evidence="8 9" id="KW-0472">Membrane</keyword>
<feature type="transmembrane region" description="Helical" evidence="9">
    <location>
        <begin position="306"/>
        <end position="328"/>
    </location>
</feature>
<accession>V7PM75</accession>
<dbReference type="GO" id="GO:0008250">
    <property type="term" value="C:oligosaccharyltransferase complex"/>
    <property type="evidence" value="ECO:0007669"/>
    <property type="project" value="TreeGrafter"/>
</dbReference>
<evidence type="ECO:0000256" key="9">
    <source>
        <dbReference type="SAM" id="Phobius"/>
    </source>
</evidence>
<evidence type="ECO:0000256" key="5">
    <source>
        <dbReference type="ARBA" id="ARBA00022729"/>
    </source>
</evidence>
<evidence type="ECO:0000256" key="3">
    <source>
        <dbReference type="ARBA" id="ARBA00009561"/>
    </source>
</evidence>
<comment type="subcellular location">
    <subcellularLocation>
        <location evidence="2">Endoplasmic reticulum membrane</location>
        <topology evidence="2">Multi-pass membrane protein</topology>
    </subcellularLocation>
</comment>
<evidence type="ECO:0000313" key="10">
    <source>
        <dbReference type="EMBL" id="ETB60676.1"/>
    </source>
</evidence>
<evidence type="ECO:0000256" key="7">
    <source>
        <dbReference type="ARBA" id="ARBA00022989"/>
    </source>
</evidence>
<gene>
    <name evidence="10" type="ORF">YYC_02297</name>
</gene>
<keyword evidence="4 9" id="KW-0812">Transmembrane</keyword>
<keyword evidence="7 9" id="KW-1133">Transmembrane helix</keyword>
<sequence length="431" mass="52868">MKAAYSRLYFFFLCFVIVFFKSVTYCLNDISKFEKLKKLINKKIKLDINEEYEKDKTQNEMPFHYIHELSLSDYVDYVLNKDEEYDCVLFLIDVEIKNNLSMFDRKTYILLELFNNIAKKIILENIFLYNVNDYKKGNTNIYMKNKLLKPIFFFYVNLNKPHLNPLKHIHMIQNYPEFVYMNEYTLYNHKHYLPIHNIYMLENYIKKEEKKKHWKKQDVLNDDKIQIELNIENITNYFLKFIYMHNINRYSVNLNKSQEEEEEEEEEDVTKDNIFFSIKMYLSFIIGIVFMLLYLFILIINKYNIIIFICSYILYFICLSGLFHCLIYQSKFYNNDITLDSLLNTYIYRSTNSQYIYEGLFVSFLIFIISFSLFILNNHLNDKYMNTFKFFFFFFLIFIIYISFNIIHKINTYKVYFSTYVFFPPIKFFNK</sequence>
<comment type="function">
    <text evidence="1">Subunit of the oligosaccharyl transferase (OST) complex that catalyzes the initial transfer of a defined glycan (Glc(3)Man(9)GlcNAc(2) in eukaryotes) from the lipid carrier dolichol-pyrophosphate to an asparagine residue within an Asn-X-Ser/Thr consensus motif in nascent polypeptide chains, the first step in protein N-glycosylation. N-glycosylation occurs cotranslationally and the complex associates with the Sec61 complex at the channel-forming translocon complex that mediates protein translocation across the endoplasmic reticulum (ER). All subunits are required for a maximal enzyme activity.</text>
</comment>
<dbReference type="AlphaFoldDB" id="V7PM75"/>
<dbReference type="PANTHER" id="PTHR12692">
    <property type="entry name" value="DOLICHYL-DIPHOSPHOOLIGOSACCHARIDE--PROTEIN GLYCOSYLTRANSFERASE-RELATED"/>
    <property type="match status" value="1"/>
</dbReference>
<protein>
    <submittedName>
        <fullName evidence="10">Uncharacterized protein</fullName>
    </submittedName>
</protein>
<evidence type="ECO:0000256" key="4">
    <source>
        <dbReference type="ARBA" id="ARBA00022692"/>
    </source>
</evidence>
<feature type="transmembrane region" description="Helical" evidence="9">
    <location>
        <begin position="355"/>
        <end position="376"/>
    </location>
</feature>
<evidence type="ECO:0000256" key="8">
    <source>
        <dbReference type="ARBA" id="ARBA00023136"/>
    </source>
</evidence>
<reference evidence="10 11" key="1">
    <citation type="submission" date="2013-11" db="EMBL/GenBank/DDBJ databases">
        <title>The Genome Sequence of Plasmodium yoelii 17X.</title>
        <authorList>
            <consortium name="The Broad Institute Genomics Platform"/>
            <consortium name="The Broad Institute Genome Sequencing Center for Infectious Disease"/>
            <person name="Neafsey D."/>
            <person name="Adams J."/>
            <person name="Walker B."/>
            <person name="Young S.K."/>
            <person name="Zeng Q."/>
            <person name="Gargeya S."/>
            <person name="Fitzgerald M."/>
            <person name="Haas B."/>
            <person name="Abouelleil A."/>
            <person name="Alvarado L."/>
            <person name="Chapman S.B."/>
            <person name="Gainer-Dewar J."/>
            <person name="Goldberg J."/>
            <person name="Griggs A."/>
            <person name="Gujja S."/>
            <person name="Hansen M."/>
            <person name="Howarth C."/>
            <person name="Imamovic A."/>
            <person name="Ireland A."/>
            <person name="Larimer J."/>
            <person name="McCowan C."/>
            <person name="Murphy C."/>
            <person name="Pearson M."/>
            <person name="Poon T.W."/>
            <person name="Priest M."/>
            <person name="Roberts A."/>
            <person name="Saif S."/>
            <person name="Shea T."/>
            <person name="Sykes S."/>
            <person name="Wortman J."/>
            <person name="Nusbaum C."/>
            <person name="Birren B."/>
        </authorList>
    </citation>
    <scope>NUCLEOTIDE SEQUENCE [LARGE SCALE GENOMIC DNA]</scope>
    <source>
        <strain evidence="10 11">17X</strain>
    </source>
</reference>
<dbReference type="EMBL" id="KI635759">
    <property type="protein sequence ID" value="ETB60676.1"/>
    <property type="molecule type" value="Genomic_DNA"/>
</dbReference>
<dbReference type="OrthoDB" id="372730at2759"/>
<evidence type="ECO:0000256" key="1">
    <source>
        <dbReference type="ARBA" id="ARBA00002791"/>
    </source>
</evidence>
<evidence type="ECO:0000313" key="11">
    <source>
        <dbReference type="Proteomes" id="UP000018538"/>
    </source>
</evidence>
<name>V7PM75_PLAYE</name>
<feature type="transmembrane region" description="Helical" evidence="9">
    <location>
        <begin position="281"/>
        <end position="300"/>
    </location>
</feature>
<organism evidence="10 11">
    <name type="scientific">Plasmodium yoelii 17X</name>
    <dbReference type="NCBI Taxonomy" id="1323249"/>
    <lineage>
        <taxon>Eukaryota</taxon>
        <taxon>Sar</taxon>
        <taxon>Alveolata</taxon>
        <taxon>Apicomplexa</taxon>
        <taxon>Aconoidasida</taxon>
        <taxon>Haemosporida</taxon>
        <taxon>Plasmodiidae</taxon>
        <taxon>Plasmodium</taxon>
        <taxon>Plasmodium (Vinckeia)</taxon>
    </lineage>
</organism>
<dbReference type="GO" id="GO:0018279">
    <property type="term" value="P:protein N-linked glycosylation via asparagine"/>
    <property type="evidence" value="ECO:0007669"/>
    <property type="project" value="TreeGrafter"/>
</dbReference>
<evidence type="ECO:0000256" key="2">
    <source>
        <dbReference type="ARBA" id="ARBA00004477"/>
    </source>
</evidence>
<keyword evidence="5" id="KW-0732">Signal</keyword>
<feature type="transmembrane region" description="Helical" evidence="9">
    <location>
        <begin position="388"/>
        <end position="407"/>
    </location>
</feature>
<comment type="similarity">
    <text evidence="3">Belongs to the OST3/OST6 family.</text>
</comment>